<evidence type="ECO:0000313" key="2">
    <source>
        <dbReference type="EMBL" id="QYD71723.1"/>
    </source>
</evidence>
<dbReference type="InterPro" id="IPR021005">
    <property type="entry name" value="Znf_CGNR"/>
</dbReference>
<accession>A0ABX8UXZ2</accession>
<dbReference type="PANTHER" id="PTHR35525">
    <property type="entry name" value="BLL6575 PROTEIN"/>
    <property type="match status" value="1"/>
</dbReference>
<dbReference type="PANTHER" id="PTHR35525:SF3">
    <property type="entry name" value="BLL6575 PROTEIN"/>
    <property type="match status" value="1"/>
</dbReference>
<dbReference type="EMBL" id="CP080096">
    <property type="protein sequence ID" value="QYD71723.1"/>
    <property type="molecule type" value="Genomic_DNA"/>
</dbReference>
<dbReference type="InterPro" id="IPR023286">
    <property type="entry name" value="ABATE_dom_sf"/>
</dbReference>
<dbReference type="Pfam" id="PF07336">
    <property type="entry name" value="ABATE"/>
    <property type="match status" value="1"/>
</dbReference>
<feature type="domain" description="Zinc finger CGNR" evidence="1">
    <location>
        <begin position="144"/>
        <end position="186"/>
    </location>
</feature>
<dbReference type="Proteomes" id="UP000826462">
    <property type="component" value="Chromosome 2"/>
</dbReference>
<dbReference type="Gene3D" id="1.10.3300.10">
    <property type="entry name" value="Jann2411-like domain"/>
    <property type="match status" value="1"/>
</dbReference>
<dbReference type="RefSeq" id="WP_219801152.1">
    <property type="nucleotide sequence ID" value="NZ_CP080096.1"/>
</dbReference>
<name>A0ABX8UXZ2_9BURK</name>
<protein>
    <submittedName>
        <fullName evidence="2">CGNR zinc finger domain-containing protein</fullName>
    </submittedName>
</protein>
<gene>
    <name evidence="2" type="ORF">KZJ38_32590</name>
</gene>
<proteinExistence type="predicted"/>
<reference evidence="2 3" key="1">
    <citation type="submission" date="2021-07" db="EMBL/GenBank/DDBJ databases">
        <title>Paraburkholderia edwinii protects Aspergillus sp. from phenazines by acting as a toxin sponge.</title>
        <authorList>
            <person name="Dahlstrom K.M."/>
            <person name="Newman D.K."/>
        </authorList>
    </citation>
    <scope>NUCLEOTIDE SEQUENCE [LARGE SCALE GENOMIC DNA]</scope>
    <source>
        <strain evidence="2 3">Pe01</strain>
    </source>
</reference>
<keyword evidence="3" id="KW-1185">Reference proteome</keyword>
<evidence type="ECO:0000259" key="1">
    <source>
        <dbReference type="Pfam" id="PF11706"/>
    </source>
</evidence>
<dbReference type="Pfam" id="PF11706">
    <property type="entry name" value="zf-CGNR"/>
    <property type="match status" value="1"/>
</dbReference>
<dbReference type="SUPFAM" id="SSF160904">
    <property type="entry name" value="Jann2411-like"/>
    <property type="match status" value="1"/>
</dbReference>
<organism evidence="2 3">
    <name type="scientific">Paraburkholderia edwinii</name>
    <dbReference type="NCBI Taxonomy" id="2861782"/>
    <lineage>
        <taxon>Bacteria</taxon>
        <taxon>Pseudomonadati</taxon>
        <taxon>Pseudomonadota</taxon>
        <taxon>Betaproteobacteria</taxon>
        <taxon>Burkholderiales</taxon>
        <taxon>Burkholderiaceae</taxon>
        <taxon>Paraburkholderia</taxon>
    </lineage>
</organism>
<sequence>MAIARAMASEFRFNSGRVSLDLAATIRRRASKPVDVMAPAGASGRWLKAAGLFSDVPALSRSEEVRLAELREAIWQLVTGAMHGKLPDRAVSIVNRAAKYPLGMPQLDSSTGTVSVVSDDPLATAISIIARDAIDLVTGPLKMRVKTCDQPDCRMLFVDTSPSGQRRWCSMQRCGSRAKVHAFKRKQAGAAHTH</sequence>
<evidence type="ECO:0000313" key="3">
    <source>
        <dbReference type="Proteomes" id="UP000826462"/>
    </source>
</evidence>
<dbReference type="InterPro" id="IPR010852">
    <property type="entry name" value="ABATE"/>
</dbReference>